<sequence>MVDRMSGQYLGIDESRLGVGGGWLGWGEGAGMGVGVSGAGLGGWTGLVQGGLGSVRLAPRRQHGRLGVGGAGWGGKRGDGVCGFGA</sequence>
<dbReference type="EMBL" id="JASCZI010183792">
    <property type="protein sequence ID" value="MED6189712.1"/>
    <property type="molecule type" value="Genomic_DNA"/>
</dbReference>
<proteinExistence type="predicted"/>
<accession>A0ABU6WV21</accession>
<protein>
    <submittedName>
        <fullName evidence="1">Uncharacterized protein</fullName>
    </submittedName>
</protein>
<keyword evidence="2" id="KW-1185">Reference proteome</keyword>
<dbReference type="Proteomes" id="UP001341840">
    <property type="component" value="Unassembled WGS sequence"/>
</dbReference>
<evidence type="ECO:0000313" key="2">
    <source>
        <dbReference type="Proteomes" id="UP001341840"/>
    </source>
</evidence>
<evidence type="ECO:0000313" key="1">
    <source>
        <dbReference type="EMBL" id="MED6189712.1"/>
    </source>
</evidence>
<name>A0ABU6WV21_9FABA</name>
<comment type="caution">
    <text evidence="1">The sequence shown here is derived from an EMBL/GenBank/DDBJ whole genome shotgun (WGS) entry which is preliminary data.</text>
</comment>
<gene>
    <name evidence="1" type="ORF">PIB30_098671</name>
</gene>
<reference evidence="1 2" key="1">
    <citation type="journal article" date="2023" name="Plants (Basel)">
        <title>Bridging the Gap: Combining Genomics and Transcriptomics Approaches to Understand Stylosanthes scabra, an Orphan Legume from the Brazilian Caatinga.</title>
        <authorList>
            <person name="Ferreira-Neto J.R.C."/>
            <person name="da Silva M.D."/>
            <person name="Binneck E."/>
            <person name="de Melo N.F."/>
            <person name="da Silva R.H."/>
            <person name="de Melo A.L.T.M."/>
            <person name="Pandolfi V."/>
            <person name="Bustamante F.O."/>
            <person name="Brasileiro-Vidal A.C."/>
            <person name="Benko-Iseppon A.M."/>
        </authorList>
    </citation>
    <scope>NUCLEOTIDE SEQUENCE [LARGE SCALE GENOMIC DNA]</scope>
    <source>
        <tissue evidence="1">Leaves</tissue>
    </source>
</reference>
<organism evidence="1 2">
    <name type="scientific">Stylosanthes scabra</name>
    <dbReference type="NCBI Taxonomy" id="79078"/>
    <lineage>
        <taxon>Eukaryota</taxon>
        <taxon>Viridiplantae</taxon>
        <taxon>Streptophyta</taxon>
        <taxon>Embryophyta</taxon>
        <taxon>Tracheophyta</taxon>
        <taxon>Spermatophyta</taxon>
        <taxon>Magnoliopsida</taxon>
        <taxon>eudicotyledons</taxon>
        <taxon>Gunneridae</taxon>
        <taxon>Pentapetalae</taxon>
        <taxon>rosids</taxon>
        <taxon>fabids</taxon>
        <taxon>Fabales</taxon>
        <taxon>Fabaceae</taxon>
        <taxon>Papilionoideae</taxon>
        <taxon>50 kb inversion clade</taxon>
        <taxon>dalbergioids sensu lato</taxon>
        <taxon>Dalbergieae</taxon>
        <taxon>Pterocarpus clade</taxon>
        <taxon>Stylosanthes</taxon>
    </lineage>
</organism>